<dbReference type="Gene3D" id="3.20.20.380">
    <property type="entry name" value="Copper homeostasis (CutC) domain"/>
    <property type="match status" value="1"/>
</dbReference>
<gene>
    <name evidence="3" type="ORF">EVA_17379</name>
</gene>
<dbReference type="FunFam" id="3.20.20.380:FF:000001">
    <property type="entry name" value="Copper homeostasis protein CutC"/>
    <property type="match status" value="1"/>
</dbReference>
<evidence type="ECO:0000313" key="3">
    <source>
        <dbReference type="EMBL" id="EJW94514.1"/>
    </source>
</evidence>
<dbReference type="PANTHER" id="PTHR12598">
    <property type="entry name" value="COPPER HOMEOSTASIS PROTEIN CUTC"/>
    <property type="match status" value="1"/>
</dbReference>
<protein>
    <recommendedName>
        <fullName evidence="2">Copper homeostasis protein cutC homolog</fullName>
    </recommendedName>
</protein>
<dbReference type="EMBL" id="AMCI01006337">
    <property type="protein sequence ID" value="EJW94514.1"/>
    <property type="molecule type" value="Genomic_DNA"/>
</dbReference>
<reference evidence="3" key="1">
    <citation type="journal article" date="2012" name="PLoS ONE">
        <title>Gene sets for utilization of primary and secondary nutrition supplies in the distal gut of endangered iberian lynx.</title>
        <authorList>
            <person name="Alcaide M."/>
            <person name="Messina E."/>
            <person name="Richter M."/>
            <person name="Bargiela R."/>
            <person name="Peplies J."/>
            <person name="Huws S.A."/>
            <person name="Newbold C.J."/>
            <person name="Golyshin P.N."/>
            <person name="Simon M.A."/>
            <person name="Lopez G."/>
            <person name="Yakimov M.M."/>
            <person name="Ferrer M."/>
        </authorList>
    </citation>
    <scope>NUCLEOTIDE SEQUENCE</scope>
</reference>
<dbReference type="SUPFAM" id="SSF110395">
    <property type="entry name" value="CutC-like"/>
    <property type="match status" value="1"/>
</dbReference>
<dbReference type="GO" id="GO:0005507">
    <property type="term" value="F:copper ion binding"/>
    <property type="evidence" value="ECO:0007669"/>
    <property type="project" value="TreeGrafter"/>
</dbReference>
<comment type="similarity">
    <text evidence="1">Belongs to the CutC family.</text>
</comment>
<sequence length="264" mass="28905">MQNNQQDRLSTNQATTPMEYRFEVCANSVESCLAAQTGGAHRVELCAAIPEGGTTPSYGEIAVAREVLTQAQLHVIIRPRGGDFLYSPIEQRIMLKDISNVRKLGVDGIVIGCLTANGQINRTLMAELIEAAEGMSITFHRAFDVCSHPQQALEDLIELGCNRVLTSGQQETAEQGIPLLTQLEKQAAGRITLLAGCGVNETNIKKIAEATGIHEFHFSARESLQSAMIFRNEAVSMGGIVHIEEYSRLVTTEKRVKNTIRQLI</sequence>
<accession>J9G4T0</accession>
<dbReference type="PANTHER" id="PTHR12598:SF0">
    <property type="entry name" value="COPPER HOMEOSTASIS PROTEIN CUTC HOMOLOG"/>
    <property type="match status" value="1"/>
</dbReference>
<dbReference type="InterPro" id="IPR036822">
    <property type="entry name" value="CutC-like_dom_sf"/>
</dbReference>
<dbReference type="Pfam" id="PF03932">
    <property type="entry name" value="CutC"/>
    <property type="match status" value="1"/>
</dbReference>
<dbReference type="HAMAP" id="MF_00795">
    <property type="entry name" value="CutC"/>
    <property type="match status" value="1"/>
</dbReference>
<name>J9G4T0_9ZZZZ</name>
<proteinExistence type="inferred from homology"/>
<dbReference type="AlphaFoldDB" id="J9G4T0"/>
<evidence type="ECO:0000256" key="1">
    <source>
        <dbReference type="ARBA" id="ARBA00007768"/>
    </source>
</evidence>
<dbReference type="InterPro" id="IPR005627">
    <property type="entry name" value="CutC-like"/>
</dbReference>
<organism evidence="3">
    <name type="scientific">gut metagenome</name>
    <dbReference type="NCBI Taxonomy" id="749906"/>
    <lineage>
        <taxon>unclassified sequences</taxon>
        <taxon>metagenomes</taxon>
        <taxon>organismal metagenomes</taxon>
    </lineage>
</organism>
<comment type="caution">
    <text evidence="3">The sequence shown here is derived from an EMBL/GenBank/DDBJ whole genome shotgun (WGS) entry which is preliminary data.</text>
</comment>
<evidence type="ECO:0000256" key="2">
    <source>
        <dbReference type="ARBA" id="ARBA00019014"/>
    </source>
</evidence>